<dbReference type="GO" id="GO:0008270">
    <property type="term" value="F:zinc ion binding"/>
    <property type="evidence" value="ECO:0007669"/>
    <property type="project" value="InterPro"/>
</dbReference>
<dbReference type="Gene3D" id="3.30.160.60">
    <property type="entry name" value="Classic Zinc Finger"/>
    <property type="match status" value="2"/>
</dbReference>
<dbReference type="InterPro" id="IPR003604">
    <property type="entry name" value="Matrin/U1-like-C_Znf_C2H2"/>
</dbReference>
<feature type="compositionally biased region" description="Basic and acidic residues" evidence="1">
    <location>
        <begin position="457"/>
        <end position="477"/>
    </location>
</feature>
<gene>
    <name evidence="4" type="ORF">C5167_025540</name>
</gene>
<evidence type="ECO:0000259" key="2">
    <source>
        <dbReference type="SMART" id="SM00355"/>
    </source>
</evidence>
<feature type="region of interest" description="Disordered" evidence="1">
    <location>
        <begin position="109"/>
        <end position="131"/>
    </location>
</feature>
<feature type="domain" description="U1-type" evidence="3">
    <location>
        <begin position="340"/>
        <end position="374"/>
    </location>
</feature>
<accession>A0A4Y7JTC2</accession>
<dbReference type="OMA" id="PQVAWCD"/>
<dbReference type="SMART" id="SM00451">
    <property type="entry name" value="ZnF_U1"/>
    <property type="match status" value="2"/>
</dbReference>
<feature type="domain" description="C2H2-type" evidence="2">
    <location>
        <begin position="343"/>
        <end position="367"/>
    </location>
</feature>
<evidence type="ECO:0008006" key="6">
    <source>
        <dbReference type="Google" id="ProtNLM"/>
    </source>
</evidence>
<organism evidence="4 5">
    <name type="scientific">Papaver somniferum</name>
    <name type="common">Opium poppy</name>
    <dbReference type="NCBI Taxonomy" id="3469"/>
    <lineage>
        <taxon>Eukaryota</taxon>
        <taxon>Viridiplantae</taxon>
        <taxon>Streptophyta</taxon>
        <taxon>Embryophyta</taxon>
        <taxon>Tracheophyta</taxon>
        <taxon>Spermatophyta</taxon>
        <taxon>Magnoliopsida</taxon>
        <taxon>Ranunculales</taxon>
        <taxon>Papaveraceae</taxon>
        <taxon>Papaveroideae</taxon>
        <taxon>Papaver</taxon>
    </lineage>
</organism>
<feature type="region of interest" description="Disordered" evidence="1">
    <location>
        <begin position="445"/>
        <end position="491"/>
    </location>
</feature>
<feature type="compositionally biased region" description="Low complexity" evidence="1">
    <location>
        <begin position="8"/>
        <end position="45"/>
    </location>
</feature>
<evidence type="ECO:0000313" key="5">
    <source>
        <dbReference type="Proteomes" id="UP000316621"/>
    </source>
</evidence>
<proteinExistence type="predicted"/>
<protein>
    <recommendedName>
        <fullName evidence="6">U1-type domain-containing protein</fullName>
    </recommendedName>
</protein>
<feature type="compositionally biased region" description="Low complexity" evidence="1">
    <location>
        <begin position="314"/>
        <end position="334"/>
    </location>
</feature>
<dbReference type="PANTHER" id="PTHR47487">
    <property type="entry name" value="OS06G0651300 PROTEIN-RELATED"/>
    <property type="match status" value="1"/>
</dbReference>
<dbReference type="EMBL" id="CM010719">
    <property type="protein sequence ID" value="RZC63806.1"/>
    <property type="molecule type" value="Genomic_DNA"/>
</dbReference>
<sequence length="609" mass="67903">MDLPSLTQAQQQQIQQLHQQFQEHQIQRQKQQQESAASYSSYDPSSLHHFQSYNQPIQQNYDQSYHHHPSYSHYPQPQHHHHHHQQQQQQQQHYPSYYHHDYSNAYHHHHQSYSQIDNTPPIQPPGVSSEAAAVATQNAYYPPYTQPLDNPSTSSDYPGLNPAAAAAVEALSQLTHFAGNMDAAERAMAAGVQDRHWNPNNELGVGGGGMYSQMPMPIQHAPYPVHFGAGRSSYNRGGVKRGARTFRGTSRANLGNRHSRPDGPAPYSHGRGRGGGRRFPSRCDSLSTFPEASAQKSEEASTHVKTGADELPQATPASASSTAATTTTSVQATRSTKRPPGITWCEICRLDCTTPDNLDQHRKGKKHKKNLLRFEEVQNSRNLTSNPTCSLDLPRIQTEKITTGGQEATAQPENVHPNESVNQPDLKSLATETITHDDQVIDSEQQNKAQELAEAPEVDKDEGTTEGQKVDQFDTRKRSLKRNLRGGRGGKRMRMAENKISRVIKPPKEVLPFSCDLCNVKCDTQAVLEFHLVGKKHLSKVRRFQGHQAIYGPVGLQALYPANPNTQSVFVPQEHHHQQQAHVNISQQPIVVNSMPLDGQVVAEMQQGL</sequence>
<evidence type="ECO:0000313" key="4">
    <source>
        <dbReference type="EMBL" id="RZC63806.1"/>
    </source>
</evidence>
<dbReference type="PANTHER" id="PTHR47487:SF12">
    <property type="entry name" value="GLUTENIN, HIGH MOLECULAR WEIGHT SUBUNIT DX5-LIKE"/>
    <property type="match status" value="1"/>
</dbReference>
<feature type="domain" description="C2H2-type" evidence="2">
    <location>
        <begin position="513"/>
        <end position="537"/>
    </location>
</feature>
<feature type="compositionally biased region" description="Basic and acidic residues" evidence="1">
    <location>
        <begin position="296"/>
        <end position="308"/>
    </location>
</feature>
<dbReference type="InterPro" id="IPR013087">
    <property type="entry name" value="Znf_C2H2_type"/>
</dbReference>
<dbReference type="SUPFAM" id="SSF57667">
    <property type="entry name" value="beta-beta-alpha zinc fingers"/>
    <property type="match status" value="2"/>
</dbReference>
<dbReference type="Gramene" id="RZC63806">
    <property type="protein sequence ID" value="RZC63806"/>
    <property type="gene ID" value="C5167_025540"/>
</dbReference>
<dbReference type="AlphaFoldDB" id="A0A4Y7JTC2"/>
<feature type="region of interest" description="Disordered" evidence="1">
    <location>
        <begin position="234"/>
        <end position="338"/>
    </location>
</feature>
<feature type="compositionally biased region" description="Basic residues" evidence="1">
    <location>
        <begin position="478"/>
        <end position="491"/>
    </location>
</feature>
<dbReference type="Pfam" id="PF12874">
    <property type="entry name" value="zf-met"/>
    <property type="match status" value="2"/>
</dbReference>
<dbReference type="InterPro" id="IPR036236">
    <property type="entry name" value="Znf_C2H2_sf"/>
</dbReference>
<dbReference type="Proteomes" id="UP000316621">
    <property type="component" value="Chromosome 5"/>
</dbReference>
<dbReference type="SMART" id="SM00355">
    <property type="entry name" value="ZnF_C2H2"/>
    <property type="match status" value="2"/>
</dbReference>
<feature type="region of interest" description="Disordered" evidence="1">
    <location>
        <begin position="1"/>
        <end position="49"/>
    </location>
</feature>
<keyword evidence="5" id="KW-1185">Reference proteome</keyword>
<evidence type="ECO:0000259" key="3">
    <source>
        <dbReference type="SMART" id="SM00451"/>
    </source>
</evidence>
<feature type="compositionally biased region" description="Basic residues" evidence="1">
    <location>
        <begin position="270"/>
        <end position="280"/>
    </location>
</feature>
<name>A0A4Y7JTC2_PAPSO</name>
<dbReference type="GO" id="GO:0003676">
    <property type="term" value="F:nucleic acid binding"/>
    <property type="evidence" value="ECO:0007669"/>
    <property type="project" value="InterPro"/>
</dbReference>
<evidence type="ECO:0000256" key="1">
    <source>
        <dbReference type="SAM" id="MobiDB-lite"/>
    </source>
</evidence>
<reference evidence="4 5" key="1">
    <citation type="journal article" date="2018" name="Science">
        <title>The opium poppy genome and morphinan production.</title>
        <authorList>
            <person name="Guo L."/>
            <person name="Winzer T."/>
            <person name="Yang X."/>
            <person name="Li Y."/>
            <person name="Ning Z."/>
            <person name="He Z."/>
            <person name="Teodor R."/>
            <person name="Lu Y."/>
            <person name="Bowser T.A."/>
            <person name="Graham I.A."/>
            <person name="Ye K."/>
        </authorList>
    </citation>
    <scope>NUCLEOTIDE SEQUENCE [LARGE SCALE GENOMIC DNA]</scope>
    <source>
        <strain evidence="5">cv. HN1</strain>
        <tissue evidence="4">Leaves</tissue>
    </source>
</reference>
<dbReference type="STRING" id="3469.A0A4Y7JTC2"/>
<feature type="region of interest" description="Disordered" evidence="1">
    <location>
        <begin position="62"/>
        <end position="93"/>
    </location>
</feature>
<feature type="domain" description="U1-type" evidence="3">
    <location>
        <begin position="510"/>
        <end position="544"/>
    </location>
</feature>